<dbReference type="PANTHER" id="PTHR23028">
    <property type="entry name" value="ACETYLTRANSFERASE"/>
    <property type="match status" value="1"/>
</dbReference>
<dbReference type="PANTHER" id="PTHR23028:SF53">
    <property type="entry name" value="ACYL_TRANSF_3 DOMAIN-CONTAINING PROTEIN"/>
    <property type="match status" value="1"/>
</dbReference>
<proteinExistence type="predicted"/>
<keyword evidence="4" id="KW-1185">Reference proteome</keyword>
<dbReference type="Pfam" id="PF01757">
    <property type="entry name" value="Acyl_transf_3"/>
    <property type="match status" value="1"/>
</dbReference>
<protein>
    <submittedName>
        <fullName evidence="3">Acyltransferase</fullName>
    </submittedName>
</protein>
<feature type="transmembrane region" description="Helical" evidence="1">
    <location>
        <begin position="94"/>
        <end position="112"/>
    </location>
</feature>
<organism evidence="3 4">
    <name type="scientific">Nocardioides hwasunensis</name>
    <dbReference type="NCBI Taxonomy" id="397258"/>
    <lineage>
        <taxon>Bacteria</taxon>
        <taxon>Bacillati</taxon>
        <taxon>Actinomycetota</taxon>
        <taxon>Actinomycetes</taxon>
        <taxon>Propionibacteriales</taxon>
        <taxon>Nocardioidaceae</taxon>
        <taxon>Nocardioides</taxon>
    </lineage>
</organism>
<feature type="transmembrane region" description="Helical" evidence="1">
    <location>
        <begin position="316"/>
        <end position="336"/>
    </location>
</feature>
<dbReference type="EMBL" id="JACXYY010000003">
    <property type="protein sequence ID" value="MBD3914615.1"/>
    <property type="molecule type" value="Genomic_DNA"/>
</dbReference>
<feature type="transmembrane region" description="Helical" evidence="1">
    <location>
        <begin position="282"/>
        <end position="304"/>
    </location>
</feature>
<name>A0ABR8MEU1_9ACTN</name>
<evidence type="ECO:0000313" key="4">
    <source>
        <dbReference type="Proteomes" id="UP000649289"/>
    </source>
</evidence>
<keyword evidence="3" id="KW-0012">Acyltransferase</keyword>
<dbReference type="RefSeq" id="WP_191198943.1">
    <property type="nucleotide sequence ID" value="NZ_BAAAPA010000004.1"/>
</dbReference>
<dbReference type="InterPro" id="IPR050879">
    <property type="entry name" value="Acyltransferase_3"/>
</dbReference>
<keyword evidence="3" id="KW-0808">Transferase</keyword>
<feature type="transmembrane region" description="Helical" evidence="1">
    <location>
        <begin position="247"/>
        <end position="270"/>
    </location>
</feature>
<comment type="caution">
    <text evidence="3">The sequence shown here is derived from an EMBL/GenBank/DDBJ whole genome shotgun (WGS) entry which is preliminary data.</text>
</comment>
<keyword evidence="1" id="KW-0472">Membrane</keyword>
<feature type="transmembrane region" description="Helical" evidence="1">
    <location>
        <begin position="145"/>
        <end position="165"/>
    </location>
</feature>
<gene>
    <name evidence="3" type="ORF">IEZ25_08310</name>
</gene>
<feature type="domain" description="Acyltransferase 3" evidence="2">
    <location>
        <begin position="18"/>
        <end position="366"/>
    </location>
</feature>
<keyword evidence="1" id="KW-0812">Transmembrane</keyword>
<accession>A0ABR8MEU1</accession>
<dbReference type="GO" id="GO:0016746">
    <property type="term" value="F:acyltransferase activity"/>
    <property type="evidence" value="ECO:0007669"/>
    <property type="project" value="UniProtKB-KW"/>
</dbReference>
<evidence type="ECO:0000313" key="3">
    <source>
        <dbReference type="EMBL" id="MBD3914615.1"/>
    </source>
</evidence>
<feature type="transmembrane region" description="Helical" evidence="1">
    <location>
        <begin position="348"/>
        <end position="369"/>
    </location>
</feature>
<evidence type="ECO:0000259" key="2">
    <source>
        <dbReference type="Pfam" id="PF01757"/>
    </source>
</evidence>
<keyword evidence="1" id="KW-1133">Transmembrane helix</keyword>
<evidence type="ECO:0000256" key="1">
    <source>
        <dbReference type="SAM" id="Phobius"/>
    </source>
</evidence>
<dbReference type="Proteomes" id="UP000649289">
    <property type="component" value="Unassembled WGS sequence"/>
</dbReference>
<sequence>MTTPGTSGVEVSPQFPVLDTLRAIGALAVLTTHTSFQTGEYLGNGVGGTLLARLDVGVAIFFVLSGFLLSRAWLARQALGLPRPGLSTYYEKRALRILPVYLVVVVIAYLFVGGNEDAGVGNWLSSTVLIDSFVGKSLPYGLTHMWSLAVEATFYLVLPVLMVAVRPRRSGRSLAGLLGAMLLLSVLWLALSPHLDTNVAGSPGLWLPAYLTWFAAGIGLAAVHVAHQQGSTTWVVQQVVALGRLPGVCWSLAIGLLLVAATPLAGPTLLEASSVTESITKHLLYAGIGTLLVLSGVFTAPGTYSRVMAWQALRHLGHISYSVFCVHLAVLAGAFHLTGVEVFTGHGLLIWTTTLVLSLAASEVLYRVVEMPALRLQGRLRRHESVATSTTSPDTTATTR</sequence>
<reference evidence="3 4" key="1">
    <citation type="submission" date="2020-09" db="EMBL/GenBank/DDBJ databases">
        <title>novel species in genus Nocardioides.</title>
        <authorList>
            <person name="Zhang G."/>
        </authorList>
    </citation>
    <scope>NUCLEOTIDE SEQUENCE [LARGE SCALE GENOMIC DNA]</scope>
    <source>
        <strain evidence="3 4">19197</strain>
    </source>
</reference>
<feature type="transmembrane region" description="Helical" evidence="1">
    <location>
        <begin position="207"/>
        <end position="226"/>
    </location>
</feature>
<feature type="transmembrane region" description="Helical" evidence="1">
    <location>
        <begin position="56"/>
        <end position="74"/>
    </location>
</feature>
<dbReference type="InterPro" id="IPR002656">
    <property type="entry name" value="Acyl_transf_3_dom"/>
</dbReference>
<feature type="transmembrane region" description="Helical" evidence="1">
    <location>
        <begin position="177"/>
        <end position="195"/>
    </location>
</feature>